<sequence length="256" mass="29852">MKVFCTIHHLNSWHYITVQNIHKYLSSYPYIQDGNYFAVCSYCHNPIKIIQRAKSNSADLILYGTHTNDIVPGFSNFDRDKLDHCLLKEHISNMVLNPLATPTLKISRINTAVLRKDLTYYTGVYFSNKLTHEILQEHDNVFAYRHADYYNLPFTLLLATEHLKLNYRKIANPRFISAIKRESKLFDVSETNQIIPIDDAATLEMHFEKPTISKSGFPSLYVSISESQDDYSHQIYGFHIFAKMFNNLLIFERNDT</sequence>
<gene>
    <name evidence="1" type="ORF">ODV15_09700</name>
</gene>
<reference evidence="1" key="1">
    <citation type="journal article" date="2022" name="Microorganisms">
        <title>Antibiotic Susceptibility, Resistance Gene Determinants and Corresponding Genomic Regions in Lactobacillus amylovorus Isolates Derived from Wild Boars and Domestic Pigs.</title>
        <authorList>
            <person name="Moravkova M."/>
            <person name="Kostovova I."/>
            <person name="Kavanova K."/>
            <person name="Pechar R."/>
            <person name="Stanek S."/>
            <person name="Brychta A."/>
            <person name="Zeman M."/>
            <person name="Kubasova T."/>
        </authorList>
    </citation>
    <scope>NUCLEOTIDE SEQUENCE</scope>
    <source>
        <strain evidence="1">M356A</strain>
    </source>
</reference>
<dbReference type="EMBL" id="JAOTGU010000019">
    <property type="protein sequence ID" value="MDB6262814.1"/>
    <property type="molecule type" value="Genomic_DNA"/>
</dbReference>
<dbReference type="Proteomes" id="UP001143700">
    <property type="component" value="Unassembled WGS sequence"/>
</dbReference>
<evidence type="ECO:0000313" key="2">
    <source>
        <dbReference type="Proteomes" id="UP001143700"/>
    </source>
</evidence>
<proteinExistence type="predicted"/>
<dbReference type="AlphaFoldDB" id="A0A9X3WAV9"/>
<dbReference type="RefSeq" id="WP_271870756.1">
    <property type="nucleotide sequence ID" value="NZ_JAOTGU010000019.1"/>
</dbReference>
<accession>A0A9X3WAV9</accession>
<name>A0A9X3WAV9_LACAM</name>
<comment type="caution">
    <text evidence="1">The sequence shown here is derived from an EMBL/GenBank/DDBJ whole genome shotgun (WGS) entry which is preliminary data.</text>
</comment>
<reference evidence="1" key="2">
    <citation type="submission" date="2022-10" db="EMBL/GenBank/DDBJ databases">
        <authorList>
            <person name="Kostovova I."/>
            <person name="Moravkova M."/>
            <person name="Pechar R."/>
        </authorList>
    </citation>
    <scope>NUCLEOTIDE SEQUENCE</scope>
    <source>
        <strain evidence="1">M356A</strain>
    </source>
</reference>
<protein>
    <submittedName>
        <fullName evidence="1">Uncharacterized protein</fullName>
    </submittedName>
</protein>
<evidence type="ECO:0000313" key="1">
    <source>
        <dbReference type="EMBL" id="MDB6262814.1"/>
    </source>
</evidence>
<organism evidence="1 2">
    <name type="scientific">Lactobacillus amylovorus</name>
    <dbReference type="NCBI Taxonomy" id="1604"/>
    <lineage>
        <taxon>Bacteria</taxon>
        <taxon>Bacillati</taxon>
        <taxon>Bacillota</taxon>
        <taxon>Bacilli</taxon>
        <taxon>Lactobacillales</taxon>
        <taxon>Lactobacillaceae</taxon>
        <taxon>Lactobacillus</taxon>
    </lineage>
</organism>